<keyword evidence="3" id="KW-1185">Reference proteome</keyword>
<feature type="region of interest" description="Disordered" evidence="1">
    <location>
        <begin position="300"/>
        <end position="352"/>
    </location>
</feature>
<feature type="compositionally biased region" description="Polar residues" evidence="1">
    <location>
        <begin position="339"/>
        <end position="352"/>
    </location>
</feature>
<evidence type="ECO:0000256" key="1">
    <source>
        <dbReference type="SAM" id="MobiDB-lite"/>
    </source>
</evidence>
<evidence type="ECO:0000313" key="3">
    <source>
        <dbReference type="Proteomes" id="UP001212997"/>
    </source>
</evidence>
<protein>
    <submittedName>
        <fullName evidence="2">Uncharacterized protein</fullName>
    </submittedName>
</protein>
<evidence type="ECO:0000313" key="2">
    <source>
        <dbReference type="EMBL" id="KAJ3481895.1"/>
    </source>
</evidence>
<dbReference type="Proteomes" id="UP001212997">
    <property type="component" value="Unassembled WGS sequence"/>
</dbReference>
<comment type="caution">
    <text evidence="2">The sequence shown here is derived from an EMBL/GenBank/DDBJ whole genome shotgun (WGS) entry which is preliminary data.</text>
</comment>
<sequence>MRRNHNSDVSFAFTSLSEYLYVSMKWLILQEGMLQALGGIFMRSTQRFWFLGCGLAWESLNPMKLAYIQLSVSASFLFSEEASITDTTVWIITITEGKTLAASTNVLEFFPEMLDYLAVHCLKLSKAHEKLNLSSSYGIPYMIAVIWSKSDDSISFYLGVSKPRLCKTHDTNMEMVTQRVRAVLNAAITLDTSNKPKTEAEWKSCLQQNNYSIGNCAETKAALMLPISDIESVHVLALPIVEKRKKNELYRPRDTCKATFEALKIGYQELSDNELEEAQVHLGKHQEKVEKGSVLGLASDRDLAHNGNAQGKEAGASRGMEEGRGRTGRRHRGRGEQRAAQNFGSTPSLEGM</sequence>
<dbReference type="EMBL" id="JANAWD010000298">
    <property type="protein sequence ID" value="KAJ3481895.1"/>
    <property type="molecule type" value="Genomic_DNA"/>
</dbReference>
<accession>A0AAD5V1J6</accession>
<name>A0AAD5V1J6_9APHY</name>
<reference evidence="2" key="1">
    <citation type="submission" date="2022-07" db="EMBL/GenBank/DDBJ databases">
        <title>Genome Sequence of Physisporinus lineatus.</title>
        <authorList>
            <person name="Buettner E."/>
        </authorList>
    </citation>
    <scope>NUCLEOTIDE SEQUENCE</scope>
    <source>
        <strain evidence="2">VT162</strain>
    </source>
</reference>
<organism evidence="2 3">
    <name type="scientific">Meripilus lineatus</name>
    <dbReference type="NCBI Taxonomy" id="2056292"/>
    <lineage>
        <taxon>Eukaryota</taxon>
        <taxon>Fungi</taxon>
        <taxon>Dikarya</taxon>
        <taxon>Basidiomycota</taxon>
        <taxon>Agaricomycotina</taxon>
        <taxon>Agaricomycetes</taxon>
        <taxon>Polyporales</taxon>
        <taxon>Meripilaceae</taxon>
        <taxon>Meripilus</taxon>
    </lineage>
</organism>
<gene>
    <name evidence="2" type="ORF">NLI96_g7341</name>
</gene>
<dbReference type="AlphaFoldDB" id="A0AAD5V1J6"/>
<proteinExistence type="predicted"/>